<accession>A0ABD7SQV9</accession>
<comment type="caution">
    <text evidence="1">The sequence shown here is derived from an EMBL/GenBank/DDBJ whole genome shotgun (WGS) entry which is preliminary data.</text>
</comment>
<dbReference type="RefSeq" id="WP_148521312.1">
    <property type="nucleotide sequence ID" value="NZ_VSIJ01000005.1"/>
</dbReference>
<name>A0ABD7SQV9_VIBCL</name>
<organism evidence="1 2">
    <name type="scientific">Vibrio cholerae</name>
    <dbReference type="NCBI Taxonomy" id="666"/>
    <lineage>
        <taxon>Bacteria</taxon>
        <taxon>Pseudomonadati</taxon>
        <taxon>Pseudomonadota</taxon>
        <taxon>Gammaproteobacteria</taxon>
        <taxon>Vibrionales</taxon>
        <taxon>Vibrionaceae</taxon>
        <taxon>Vibrio</taxon>
    </lineage>
</organism>
<reference evidence="1 2" key="1">
    <citation type="submission" date="2019-06" db="EMBL/GenBank/DDBJ databases">
        <title>Vibrio cholerae phylogeny based on whole-genome sequencing reveals genetic diversity and population strucutre.</title>
        <authorList>
            <person name="Zhiqiu Y."/>
            <person name="Bin L."/>
            <person name="Lingyan J."/>
        </authorList>
    </citation>
    <scope>NUCLEOTIDE SEQUENCE [LARGE SCALE GENOMIC DNA]</scope>
    <source>
        <strain evidence="1 2">N2814</strain>
    </source>
</reference>
<evidence type="ECO:0000313" key="1">
    <source>
        <dbReference type="EMBL" id="TXX67187.1"/>
    </source>
</evidence>
<dbReference type="AlphaFoldDB" id="A0ABD7SQV9"/>
<dbReference type="Proteomes" id="UP000323819">
    <property type="component" value="Unassembled WGS sequence"/>
</dbReference>
<protein>
    <submittedName>
        <fullName evidence="1">Uncharacterized protein</fullName>
    </submittedName>
</protein>
<dbReference type="EMBL" id="VSIJ01000005">
    <property type="protein sequence ID" value="TXX67187.1"/>
    <property type="molecule type" value="Genomic_DNA"/>
</dbReference>
<gene>
    <name evidence="1" type="ORF">FXF03_01050</name>
</gene>
<sequence length="147" mass="16608">MLKDLLRDKTGFIAQERVFGALFKANIRELDESVFSTKGINKLVSHLGISFGGILYCRPRMDTPCLYGTCTILGDKVAVESALSWKELKRIQRQDGGVFCIYIEIQKETSFNPRLVVYFEVEKASISSIKLSPVLDLIKVEQTKITE</sequence>
<evidence type="ECO:0000313" key="2">
    <source>
        <dbReference type="Proteomes" id="UP000323819"/>
    </source>
</evidence>
<proteinExistence type="predicted"/>